<feature type="domain" description="CBS" evidence="4">
    <location>
        <begin position="7"/>
        <end position="65"/>
    </location>
</feature>
<evidence type="ECO:0000256" key="2">
    <source>
        <dbReference type="ARBA" id="ARBA00023167"/>
    </source>
</evidence>
<proteinExistence type="predicted"/>
<evidence type="ECO:0000256" key="1">
    <source>
        <dbReference type="ARBA" id="ARBA00023122"/>
    </source>
</evidence>
<dbReference type="Gene3D" id="3.10.580.10">
    <property type="entry name" value="CBS-domain"/>
    <property type="match status" value="1"/>
</dbReference>
<feature type="domain" description="CBS" evidence="4">
    <location>
        <begin position="72"/>
        <end position="128"/>
    </location>
</feature>
<dbReference type="InterPro" id="IPR000644">
    <property type="entry name" value="CBS_dom"/>
</dbReference>
<dbReference type="GO" id="GO:0009086">
    <property type="term" value="P:methionine biosynthetic process"/>
    <property type="evidence" value="ECO:0007669"/>
    <property type="project" value="UniProtKB-KW"/>
</dbReference>
<protein>
    <recommendedName>
        <fullName evidence="4">CBS domain-containing protein</fullName>
    </recommendedName>
</protein>
<sequence>MKVKEIMSFPAIAEDEDVPVTVILKHMELSQIGCVVITSEGKPVGIIVDHDIAAKVIMKDRSPDEVKAKEIMSSPLIPVDADASVEEACGLLARKGIRRVPVIQDGELVGVISIRNILTEEQVHVRKYLF</sequence>
<dbReference type="PROSITE" id="PS51371">
    <property type="entry name" value="CBS"/>
    <property type="match status" value="2"/>
</dbReference>
<name>A0A7G9YT53_9EURY</name>
<dbReference type="PANTHER" id="PTHR43080:SF29">
    <property type="entry name" value="OS02G0818000 PROTEIN"/>
    <property type="match status" value="1"/>
</dbReference>
<evidence type="ECO:0000256" key="3">
    <source>
        <dbReference type="PROSITE-ProRule" id="PRU00703"/>
    </source>
</evidence>
<evidence type="ECO:0000259" key="4">
    <source>
        <dbReference type="PROSITE" id="PS51371"/>
    </source>
</evidence>
<dbReference type="SMART" id="SM00116">
    <property type="entry name" value="CBS"/>
    <property type="match status" value="2"/>
</dbReference>
<dbReference type="InterPro" id="IPR051257">
    <property type="entry name" value="Diverse_CBS-Domain"/>
</dbReference>
<organism evidence="5">
    <name type="scientific">Candidatus Methanophagaceae archaeon ANME-1 ERB6</name>
    <dbReference type="NCBI Taxonomy" id="2759912"/>
    <lineage>
        <taxon>Archaea</taxon>
        <taxon>Methanobacteriati</taxon>
        <taxon>Methanobacteriota</taxon>
        <taxon>Stenosarchaea group</taxon>
        <taxon>Methanomicrobia</taxon>
        <taxon>Candidatus Methanophagales</taxon>
        <taxon>Candidatus Methanophagaceae</taxon>
    </lineage>
</organism>
<gene>
    <name evidence="5" type="ORF">NIPIMIJO_00027</name>
</gene>
<dbReference type="SUPFAM" id="SSF54631">
    <property type="entry name" value="CBS-domain pair"/>
    <property type="match status" value="1"/>
</dbReference>
<reference evidence="5" key="1">
    <citation type="submission" date="2020-06" db="EMBL/GenBank/DDBJ databases">
        <title>Unique genomic features of the anaerobic methanotrophic archaea.</title>
        <authorList>
            <person name="Chadwick G.L."/>
            <person name="Skennerton C.T."/>
            <person name="Laso-Perez R."/>
            <person name="Leu A.O."/>
            <person name="Speth D.R."/>
            <person name="Yu H."/>
            <person name="Morgan-Lang C."/>
            <person name="Hatzenpichler R."/>
            <person name="Goudeau D."/>
            <person name="Malmstrom R."/>
            <person name="Brazelton W.J."/>
            <person name="Woyke T."/>
            <person name="Hallam S.J."/>
            <person name="Tyson G.W."/>
            <person name="Wegener G."/>
            <person name="Boetius A."/>
            <person name="Orphan V."/>
        </authorList>
    </citation>
    <scope>NUCLEOTIDE SEQUENCE</scope>
</reference>
<dbReference type="Pfam" id="PF00571">
    <property type="entry name" value="CBS"/>
    <property type="match status" value="2"/>
</dbReference>
<dbReference type="InterPro" id="IPR046342">
    <property type="entry name" value="CBS_dom_sf"/>
</dbReference>
<keyword evidence="2" id="KW-0028">Amino-acid biosynthesis</keyword>
<keyword evidence="2" id="KW-0486">Methionine biosynthesis</keyword>
<accession>A0A7G9YT53</accession>
<dbReference type="PANTHER" id="PTHR43080">
    <property type="entry name" value="CBS DOMAIN-CONTAINING PROTEIN CBSX3, MITOCHONDRIAL"/>
    <property type="match status" value="1"/>
</dbReference>
<evidence type="ECO:0000313" key="5">
    <source>
        <dbReference type="EMBL" id="QNO51187.1"/>
    </source>
</evidence>
<dbReference type="AlphaFoldDB" id="A0A7G9YT53"/>
<dbReference type="EMBL" id="MT631462">
    <property type="protein sequence ID" value="QNO51187.1"/>
    <property type="molecule type" value="Genomic_DNA"/>
</dbReference>
<keyword evidence="1 3" id="KW-0129">CBS domain</keyword>